<comment type="subcellular location">
    <subcellularLocation>
        <location evidence="1">Cell membrane</location>
        <topology evidence="1">Multi-pass membrane protein</topology>
    </subcellularLocation>
</comment>
<dbReference type="Gene3D" id="2.70.150.10">
    <property type="entry name" value="Calcium-transporting ATPase, cytoplasmic transduction domain A"/>
    <property type="match status" value="1"/>
</dbReference>
<dbReference type="FunFam" id="2.70.150.10:FF:000020">
    <property type="entry name" value="Copper-exporting P-type ATPase A"/>
    <property type="match status" value="1"/>
</dbReference>
<evidence type="ECO:0000256" key="6">
    <source>
        <dbReference type="ARBA" id="ARBA00022692"/>
    </source>
</evidence>
<comment type="caution">
    <text evidence="17">The sequence shown here is derived from an EMBL/GenBank/DDBJ whole genome shotgun (WGS) entry which is preliminary data.</text>
</comment>
<dbReference type="FunFam" id="3.30.70.100:FF:000005">
    <property type="entry name" value="Copper-exporting P-type ATPase A"/>
    <property type="match status" value="1"/>
</dbReference>
<comment type="similarity">
    <text evidence="2 14">Belongs to the cation transport ATPase (P-type) (TC 3.A.3) family. Type IB subfamily.</text>
</comment>
<evidence type="ECO:0000259" key="16">
    <source>
        <dbReference type="PROSITE" id="PS50846"/>
    </source>
</evidence>
<dbReference type="InterPro" id="IPR001757">
    <property type="entry name" value="P_typ_ATPase"/>
</dbReference>
<dbReference type="PROSITE" id="PS50846">
    <property type="entry name" value="HMA_2"/>
    <property type="match status" value="1"/>
</dbReference>
<feature type="transmembrane region" description="Helical" evidence="14">
    <location>
        <begin position="205"/>
        <end position="223"/>
    </location>
</feature>
<dbReference type="Gene3D" id="3.40.1110.10">
    <property type="entry name" value="Calcium-transporting ATPase, cytoplasmic domain N"/>
    <property type="match status" value="1"/>
</dbReference>
<dbReference type="SFLD" id="SFLDF00027">
    <property type="entry name" value="p-type_atpase"/>
    <property type="match status" value="1"/>
</dbReference>
<evidence type="ECO:0000256" key="12">
    <source>
        <dbReference type="ARBA" id="ARBA00023065"/>
    </source>
</evidence>
<evidence type="ECO:0000256" key="1">
    <source>
        <dbReference type="ARBA" id="ARBA00004651"/>
    </source>
</evidence>
<feature type="coiled-coil region" evidence="15">
    <location>
        <begin position="69"/>
        <end position="96"/>
    </location>
</feature>
<dbReference type="SFLD" id="SFLDS00003">
    <property type="entry name" value="Haloacid_Dehalogenase"/>
    <property type="match status" value="1"/>
</dbReference>
<dbReference type="GO" id="GO:0005886">
    <property type="term" value="C:plasma membrane"/>
    <property type="evidence" value="ECO:0007669"/>
    <property type="project" value="UniProtKB-SubCell"/>
</dbReference>
<dbReference type="GO" id="GO:0016887">
    <property type="term" value="F:ATP hydrolysis activity"/>
    <property type="evidence" value="ECO:0007669"/>
    <property type="project" value="InterPro"/>
</dbReference>
<feature type="transmembrane region" description="Helical" evidence="14">
    <location>
        <begin position="130"/>
        <end position="149"/>
    </location>
</feature>
<keyword evidence="10" id="KW-1278">Translocase</keyword>
<evidence type="ECO:0000313" key="18">
    <source>
        <dbReference type="Proteomes" id="UP000298058"/>
    </source>
</evidence>
<dbReference type="Gene3D" id="3.40.50.1000">
    <property type="entry name" value="HAD superfamily/HAD-like"/>
    <property type="match status" value="1"/>
</dbReference>
<dbReference type="InterPro" id="IPR006121">
    <property type="entry name" value="HMA_dom"/>
</dbReference>
<dbReference type="GO" id="GO:0005507">
    <property type="term" value="F:copper ion binding"/>
    <property type="evidence" value="ECO:0007669"/>
    <property type="project" value="TreeGrafter"/>
</dbReference>
<keyword evidence="5 14" id="KW-1003">Cell membrane</keyword>
<dbReference type="GO" id="GO:0140581">
    <property type="term" value="F:P-type monovalent copper transporter activity"/>
    <property type="evidence" value="ECO:0007669"/>
    <property type="project" value="UniProtKB-EC"/>
</dbReference>
<evidence type="ECO:0000256" key="14">
    <source>
        <dbReference type="RuleBase" id="RU362081"/>
    </source>
</evidence>
<dbReference type="SUPFAM" id="SSF81665">
    <property type="entry name" value="Calcium ATPase, transmembrane domain M"/>
    <property type="match status" value="1"/>
</dbReference>
<dbReference type="SUPFAM" id="SSF81653">
    <property type="entry name" value="Calcium ATPase, transduction domain A"/>
    <property type="match status" value="1"/>
</dbReference>
<name>A0A4R9M4A4_9LEPT</name>
<dbReference type="NCBIfam" id="TIGR01511">
    <property type="entry name" value="ATPase-IB1_Cu"/>
    <property type="match status" value="1"/>
</dbReference>
<evidence type="ECO:0000256" key="3">
    <source>
        <dbReference type="ARBA" id="ARBA00012517"/>
    </source>
</evidence>
<dbReference type="PANTHER" id="PTHR43520:SF8">
    <property type="entry name" value="P-TYPE CU(+) TRANSPORTER"/>
    <property type="match status" value="1"/>
</dbReference>
<dbReference type="PRINTS" id="PR00943">
    <property type="entry name" value="CUATPASE"/>
</dbReference>
<dbReference type="InterPro" id="IPR027256">
    <property type="entry name" value="P-typ_ATPase_IB"/>
</dbReference>
<dbReference type="PANTHER" id="PTHR43520">
    <property type="entry name" value="ATP7, ISOFORM B"/>
    <property type="match status" value="1"/>
</dbReference>
<dbReference type="GO" id="GO:0005524">
    <property type="term" value="F:ATP binding"/>
    <property type="evidence" value="ECO:0007669"/>
    <property type="project" value="UniProtKB-UniRule"/>
</dbReference>
<feature type="transmembrane region" description="Helical" evidence="14">
    <location>
        <begin position="702"/>
        <end position="718"/>
    </location>
</feature>
<organism evidence="17 18">
    <name type="scientific">Leptospira idonii</name>
    <dbReference type="NCBI Taxonomy" id="1193500"/>
    <lineage>
        <taxon>Bacteria</taxon>
        <taxon>Pseudomonadati</taxon>
        <taxon>Spirochaetota</taxon>
        <taxon>Spirochaetia</taxon>
        <taxon>Leptospirales</taxon>
        <taxon>Leptospiraceae</taxon>
        <taxon>Leptospira</taxon>
    </lineage>
</organism>
<evidence type="ECO:0000313" key="17">
    <source>
        <dbReference type="EMBL" id="TGN19598.1"/>
    </source>
</evidence>
<dbReference type="PROSITE" id="PS00154">
    <property type="entry name" value="ATPASE_E1_E2"/>
    <property type="match status" value="1"/>
</dbReference>
<dbReference type="GO" id="GO:0043682">
    <property type="term" value="F:P-type divalent copper transporter activity"/>
    <property type="evidence" value="ECO:0007669"/>
    <property type="project" value="TreeGrafter"/>
</dbReference>
<keyword evidence="15" id="KW-0175">Coiled coil</keyword>
<evidence type="ECO:0000256" key="4">
    <source>
        <dbReference type="ARBA" id="ARBA00022448"/>
    </source>
</evidence>
<protein>
    <recommendedName>
        <fullName evidence="3">P-type Cu(+) transporter</fullName>
        <ecNumber evidence="3">7.2.2.8</ecNumber>
    </recommendedName>
</protein>
<keyword evidence="6 14" id="KW-0812">Transmembrane</keyword>
<dbReference type="NCBIfam" id="TIGR01525">
    <property type="entry name" value="ATPase-IB_hvy"/>
    <property type="match status" value="1"/>
</dbReference>
<evidence type="ECO:0000256" key="7">
    <source>
        <dbReference type="ARBA" id="ARBA00022723"/>
    </source>
</evidence>
<dbReference type="CDD" id="cd02094">
    <property type="entry name" value="P-type_ATPase_Cu-like"/>
    <property type="match status" value="1"/>
</dbReference>
<keyword evidence="9 14" id="KW-0067">ATP-binding</keyword>
<dbReference type="InterPro" id="IPR059000">
    <property type="entry name" value="ATPase_P-type_domA"/>
</dbReference>
<dbReference type="Pfam" id="PF00403">
    <property type="entry name" value="HMA"/>
    <property type="match status" value="1"/>
</dbReference>
<reference evidence="17" key="1">
    <citation type="journal article" date="2019" name="PLoS Negl. Trop. Dis.">
        <title>Revisiting the worldwide diversity of Leptospira species in the environment.</title>
        <authorList>
            <person name="Vincent A.T."/>
            <person name="Schiettekatte O."/>
            <person name="Bourhy P."/>
            <person name="Veyrier F.J."/>
            <person name="Picardeau M."/>
        </authorList>
    </citation>
    <scope>NUCLEOTIDE SEQUENCE [LARGE SCALE GENOMIC DNA]</scope>
    <source>
        <strain evidence="17">201300427</strain>
    </source>
</reference>
<dbReference type="NCBIfam" id="TIGR01494">
    <property type="entry name" value="ATPase_P-type"/>
    <property type="match status" value="1"/>
</dbReference>
<accession>A0A4R9M4A4</accession>
<sequence length="747" mass="80607">MESSHTDTATLNLFGMTCANCALRIERGLNKVPGVKEARVNFARETAYVEYEPSVDMNQLLDRVESLGYKATEQTSSNAEETTKEHERENRNLKIRFLISSLLSFPLLYAMVSHFQFLSFLPLPDLLMHPIWQFVLAAPIQFGIGFPFYKGAYRALKNGAANMDVLVALGTSAAFGYSLAVSIRWWTETSSGSVIHSSHTHFPPLYYETSAVLLTFLLGGKWLETIAKGKSSQSIRALLQLKPNLATVKRGDDWVEVPSEYLKPGEIVRVRPGEKIPTDGIVTEGFSSVDESMLTGESIPVDKQKGSSLLGGTVNGNGILIMQAEKTGSDTVLSSIIRTVEEAQSTKAPIQKIADKVSSIFVPTVVAISFFDFLLWYFILEPGNTNSSLEKAIAILVIACPCALGLATPVSLLVGTGKAAAKGILFRNITSLELTASLDTIAFDKTGTLTEGKPFVTEIKVLGGEAETILQKAASAESGSEHPLAKAIVKEAESQKLSLLPLKNLQAEPGGGIRAHVGEELILLGNSEFLKSSGAILPEELSLLSQTWEETKTVVWGRMEGETVSWILIALEDRLKSTTKQAIDELKSMNLETVLLTGDKSKTAEKIGKELGITEILSGLLPEDKFKKLTSMQNEGKKVGMAGDGINDAPALAQADVGFAMGNGTDIAMETAGVVLVKGDLLRLAEAIHIGKATVRNIRENLFWAFAYNIIGIPVAASGFLAPWVAGTAMALSSVTVVLNALRLRKD</sequence>
<dbReference type="Pfam" id="PF00702">
    <property type="entry name" value="Hydrolase"/>
    <property type="match status" value="1"/>
</dbReference>
<dbReference type="SUPFAM" id="SSF56784">
    <property type="entry name" value="HAD-like"/>
    <property type="match status" value="1"/>
</dbReference>
<keyword evidence="18" id="KW-1185">Reference proteome</keyword>
<evidence type="ECO:0000256" key="8">
    <source>
        <dbReference type="ARBA" id="ARBA00022741"/>
    </source>
</evidence>
<keyword evidence="13 14" id="KW-0472">Membrane</keyword>
<dbReference type="EC" id="7.2.2.8" evidence="3"/>
<evidence type="ECO:0000256" key="11">
    <source>
        <dbReference type="ARBA" id="ARBA00022989"/>
    </source>
</evidence>
<dbReference type="InterPro" id="IPR044492">
    <property type="entry name" value="P_typ_ATPase_HD_dom"/>
</dbReference>
<feature type="transmembrane region" description="Helical" evidence="14">
    <location>
        <begin position="392"/>
        <end position="414"/>
    </location>
</feature>
<dbReference type="GO" id="GO:0055070">
    <property type="term" value="P:copper ion homeostasis"/>
    <property type="evidence" value="ECO:0007669"/>
    <property type="project" value="TreeGrafter"/>
</dbReference>
<proteinExistence type="inferred from homology"/>
<keyword evidence="8 14" id="KW-0547">Nucleotide-binding</keyword>
<dbReference type="InterPro" id="IPR008250">
    <property type="entry name" value="ATPase_P-typ_transduc_dom_A_sf"/>
</dbReference>
<dbReference type="InterPro" id="IPR023298">
    <property type="entry name" value="ATPase_P-typ_TM_dom_sf"/>
</dbReference>
<feature type="domain" description="HMA" evidence="16">
    <location>
        <begin position="7"/>
        <end position="72"/>
    </location>
</feature>
<keyword evidence="4" id="KW-0813">Transport</keyword>
<feature type="transmembrane region" description="Helical" evidence="14">
    <location>
        <begin position="360"/>
        <end position="380"/>
    </location>
</feature>
<evidence type="ECO:0000256" key="15">
    <source>
        <dbReference type="SAM" id="Coils"/>
    </source>
</evidence>
<keyword evidence="7 14" id="KW-0479">Metal-binding</keyword>
<dbReference type="CDD" id="cd00371">
    <property type="entry name" value="HMA"/>
    <property type="match status" value="1"/>
</dbReference>
<feature type="transmembrane region" description="Helical" evidence="14">
    <location>
        <begin position="97"/>
        <end position="118"/>
    </location>
</feature>
<dbReference type="InterPro" id="IPR023299">
    <property type="entry name" value="ATPase_P-typ_cyto_dom_N"/>
</dbReference>
<evidence type="ECO:0000256" key="13">
    <source>
        <dbReference type="ARBA" id="ARBA00023136"/>
    </source>
</evidence>
<dbReference type="OrthoDB" id="9760364at2"/>
<dbReference type="InterPro" id="IPR023214">
    <property type="entry name" value="HAD_sf"/>
</dbReference>
<dbReference type="Proteomes" id="UP000298058">
    <property type="component" value="Unassembled WGS sequence"/>
</dbReference>
<dbReference type="InterPro" id="IPR018303">
    <property type="entry name" value="ATPase_P-typ_P_site"/>
</dbReference>
<dbReference type="RefSeq" id="WP_135759914.1">
    <property type="nucleotide sequence ID" value="NZ_RQHW01000028.1"/>
</dbReference>
<dbReference type="SFLD" id="SFLDG00002">
    <property type="entry name" value="C1.7:_P-type_atpase_like"/>
    <property type="match status" value="1"/>
</dbReference>
<dbReference type="GO" id="GO:0060003">
    <property type="term" value="P:copper ion export"/>
    <property type="evidence" value="ECO:0007669"/>
    <property type="project" value="UniProtKB-ARBA"/>
</dbReference>
<keyword evidence="12" id="KW-0406">Ion transport</keyword>
<evidence type="ECO:0000256" key="10">
    <source>
        <dbReference type="ARBA" id="ARBA00022967"/>
    </source>
</evidence>
<dbReference type="PRINTS" id="PR00119">
    <property type="entry name" value="CATATPASE"/>
</dbReference>
<dbReference type="SUPFAM" id="SSF55008">
    <property type="entry name" value="HMA, heavy metal-associated domain"/>
    <property type="match status" value="1"/>
</dbReference>
<keyword evidence="11 14" id="KW-1133">Transmembrane helix</keyword>
<dbReference type="EMBL" id="RQHW01000028">
    <property type="protein sequence ID" value="TGN19598.1"/>
    <property type="molecule type" value="Genomic_DNA"/>
</dbReference>
<dbReference type="InterPro" id="IPR036412">
    <property type="entry name" value="HAD-like_sf"/>
</dbReference>
<feature type="transmembrane region" description="Helical" evidence="14">
    <location>
        <begin position="161"/>
        <end position="185"/>
    </location>
</feature>
<dbReference type="InterPro" id="IPR017969">
    <property type="entry name" value="Heavy-metal-associated_CS"/>
</dbReference>
<evidence type="ECO:0000256" key="9">
    <source>
        <dbReference type="ARBA" id="ARBA00022840"/>
    </source>
</evidence>
<dbReference type="PROSITE" id="PS01047">
    <property type="entry name" value="HMA_1"/>
    <property type="match status" value="1"/>
</dbReference>
<gene>
    <name evidence="17" type="ORF">EHS15_07360</name>
</gene>
<evidence type="ECO:0000256" key="2">
    <source>
        <dbReference type="ARBA" id="ARBA00006024"/>
    </source>
</evidence>
<evidence type="ECO:0000256" key="5">
    <source>
        <dbReference type="ARBA" id="ARBA00022475"/>
    </source>
</evidence>
<dbReference type="Pfam" id="PF00122">
    <property type="entry name" value="E1-E2_ATPase"/>
    <property type="match status" value="1"/>
</dbReference>
<dbReference type="Gene3D" id="3.30.70.100">
    <property type="match status" value="1"/>
</dbReference>
<dbReference type="AlphaFoldDB" id="A0A4R9M4A4"/>
<dbReference type="InterPro" id="IPR036163">
    <property type="entry name" value="HMA_dom_sf"/>
</dbReference>